<dbReference type="PANTHER" id="PTHR34237">
    <property type="entry name" value="PAREP8-RELATED"/>
    <property type="match status" value="1"/>
</dbReference>
<evidence type="ECO:0000313" key="2">
    <source>
        <dbReference type="Proteomes" id="UP000651120"/>
    </source>
</evidence>
<dbReference type="EMBL" id="DUJP01000028">
    <property type="protein sequence ID" value="HII47322.1"/>
    <property type="molecule type" value="Genomic_DNA"/>
</dbReference>
<dbReference type="InterPro" id="IPR010268">
    <property type="entry name" value="PaREP1"/>
</dbReference>
<dbReference type="RefSeq" id="WP_281071038.1">
    <property type="nucleotide sequence ID" value="NZ_DUJP01000028.1"/>
</dbReference>
<name>A0A832WJF6_9CREN</name>
<accession>A0A832WJF6</accession>
<reference evidence="1" key="1">
    <citation type="journal article" date="2020" name="bioRxiv">
        <title>A rank-normalized archaeal taxonomy based on genome phylogeny resolves widespread incomplete and uneven classifications.</title>
        <authorList>
            <person name="Rinke C."/>
            <person name="Chuvochina M."/>
            <person name="Mussig A.J."/>
            <person name="Chaumeil P.-A."/>
            <person name="Waite D.W."/>
            <person name="Whitman W.B."/>
            <person name="Parks D.H."/>
            <person name="Hugenholtz P."/>
        </authorList>
    </citation>
    <scope>NUCLEOTIDE SEQUENCE</scope>
    <source>
        <strain evidence="1">UBA8839</strain>
    </source>
</reference>
<evidence type="ECO:0008006" key="3">
    <source>
        <dbReference type="Google" id="ProtNLM"/>
    </source>
</evidence>
<dbReference type="AlphaFoldDB" id="A0A832WJF6"/>
<proteinExistence type="predicted"/>
<comment type="caution">
    <text evidence="1">The sequence shown here is derived from an EMBL/GenBank/DDBJ whole genome shotgun (WGS) entry which is preliminary data.</text>
</comment>
<evidence type="ECO:0000313" key="1">
    <source>
        <dbReference type="EMBL" id="HII47322.1"/>
    </source>
</evidence>
<organism evidence="1 2">
    <name type="scientific">Pyrobaculum aerophilum</name>
    <dbReference type="NCBI Taxonomy" id="13773"/>
    <lineage>
        <taxon>Archaea</taxon>
        <taxon>Thermoproteota</taxon>
        <taxon>Thermoprotei</taxon>
        <taxon>Thermoproteales</taxon>
        <taxon>Thermoproteaceae</taxon>
        <taxon>Pyrobaculum</taxon>
    </lineage>
</organism>
<dbReference type="PANTHER" id="PTHR34237:SF4">
    <property type="entry name" value="PAREP1 FAMILY PROTEIN"/>
    <property type="match status" value="1"/>
</dbReference>
<sequence>MDVPNSLLEEAKRREIDIVDLLSKALGVDPPSRASAHLKLARRFLEEGEALVEKDPIQASEKLYKAAEEAVKALAVALGLEEAEKAEEQGRWTTTLLFTAVDKISRSEGEEFKLWWKSAWFLHVEGFHVARLTTEQVRDEVNPVVSAPFSIKNIYSVAGSTVTALLAPALLNSLS</sequence>
<dbReference type="Gene3D" id="1.20.120.330">
    <property type="entry name" value="Nucleotidyltransferases domain 2"/>
    <property type="match status" value="1"/>
</dbReference>
<protein>
    <recommendedName>
        <fullName evidence="3">PaREP8</fullName>
    </recommendedName>
</protein>
<gene>
    <name evidence="1" type="ORF">HA333_07735</name>
</gene>
<dbReference type="Proteomes" id="UP000651120">
    <property type="component" value="Unassembled WGS sequence"/>
</dbReference>
<dbReference type="Pfam" id="PF05942">
    <property type="entry name" value="PaREP1"/>
    <property type="match status" value="1"/>
</dbReference>